<name>C7Q1D4_CATAD</name>
<dbReference type="eggNOG" id="COG3076">
    <property type="taxonomic scope" value="Bacteria"/>
</dbReference>
<dbReference type="KEGG" id="cai:Caci_4802"/>
<gene>
    <name evidence="3" type="ordered locus">Caci_4802</name>
</gene>
<organism evidence="3 4">
    <name type="scientific">Catenulispora acidiphila (strain DSM 44928 / JCM 14897 / NBRC 102108 / NRRL B-24433 / ID139908)</name>
    <dbReference type="NCBI Taxonomy" id="479433"/>
    <lineage>
        <taxon>Bacteria</taxon>
        <taxon>Bacillati</taxon>
        <taxon>Actinomycetota</taxon>
        <taxon>Actinomycetes</taxon>
        <taxon>Catenulisporales</taxon>
        <taxon>Catenulisporaceae</taxon>
        <taxon>Catenulispora</taxon>
    </lineage>
</organism>
<dbReference type="HOGENOM" id="CLU_076591_0_0_11"/>
<feature type="domain" description="DUF695" evidence="1">
    <location>
        <begin position="5"/>
        <end position="135"/>
    </location>
</feature>
<dbReference type="SUPFAM" id="SSF89946">
    <property type="entry name" value="Hypothetical protein VC0424"/>
    <property type="match status" value="1"/>
</dbReference>
<evidence type="ECO:0000313" key="4">
    <source>
        <dbReference type="Proteomes" id="UP000000851"/>
    </source>
</evidence>
<keyword evidence="4" id="KW-1185">Reference proteome</keyword>
<dbReference type="InterPro" id="IPR016097">
    <property type="entry name" value="DUF695"/>
</dbReference>
<dbReference type="RefSeq" id="WP_015793392.1">
    <property type="nucleotide sequence ID" value="NC_013131.1"/>
</dbReference>
<accession>C7Q1D4</accession>
<dbReference type="Gene3D" id="3.30.70.970">
    <property type="entry name" value="RraB-like"/>
    <property type="match status" value="1"/>
</dbReference>
<dbReference type="AlphaFoldDB" id="C7Q1D4"/>
<dbReference type="OrthoDB" id="5190653at2"/>
<dbReference type="InterPro" id="IPR036701">
    <property type="entry name" value="RraB-like_sf"/>
</dbReference>
<evidence type="ECO:0000313" key="3">
    <source>
        <dbReference type="EMBL" id="ACU73663.1"/>
    </source>
</evidence>
<evidence type="ECO:0000259" key="2">
    <source>
        <dbReference type="Pfam" id="PF06877"/>
    </source>
</evidence>
<dbReference type="InParanoid" id="C7Q1D4"/>
<evidence type="ECO:0000259" key="1">
    <source>
        <dbReference type="Pfam" id="PF05117"/>
    </source>
</evidence>
<dbReference type="EMBL" id="CP001700">
    <property type="protein sequence ID" value="ACU73663.1"/>
    <property type="molecule type" value="Genomic_DNA"/>
</dbReference>
<sequence>MSLGWDVYSCRVDGKPAVITLDLDLQDVADSGTHPQRLHVRHALRSPRENGLPDGTENDQMYALQDALVESLGAEVRAIYLACLTNDGHREHFFHLPPRADGRAVVAKVESALGDYELATFTEDDPEWRYYHEFLWPDTRSMQYLMDRRVVQSLAENGDKHSVPRPVDHVVGLPDEARARTMLVDAQAAGFTGRVEKRNGQWMVHLERTDAVELDYIHGVVWELHEMAERLGGYYDGWGCVISS</sequence>
<proteinExistence type="predicted"/>
<dbReference type="Proteomes" id="UP000000851">
    <property type="component" value="Chromosome"/>
</dbReference>
<dbReference type="Pfam" id="PF06877">
    <property type="entry name" value="RraB"/>
    <property type="match status" value="1"/>
</dbReference>
<reference evidence="3 4" key="1">
    <citation type="journal article" date="2009" name="Stand. Genomic Sci.">
        <title>Complete genome sequence of Catenulispora acidiphila type strain (ID 139908).</title>
        <authorList>
            <person name="Copeland A."/>
            <person name="Lapidus A."/>
            <person name="Glavina Del Rio T."/>
            <person name="Nolan M."/>
            <person name="Lucas S."/>
            <person name="Chen F."/>
            <person name="Tice H."/>
            <person name="Cheng J.F."/>
            <person name="Bruce D."/>
            <person name="Goodwin L."/>
            <person name="Pitluck S."/>
            <person name="Mikhailova N."/>
            <person name="Pati A."/>
            <person name="Ivanova N."/>
            <person name="Mavromatis K."/>
            <person name="Chen A."/>
            <person name="Palaniappan K."/>
            <person name="Chain P."/>
            <person name="Land M."/>
            <person name="Hauser L."/>
            <person name="Chang Y.J."/>
            <person name="Jeffries C.D."/>
            <person name="Chertkov O."/>
            <person name="Brettin T."/>
            <person name="Detter J.C."/>
            <person name="Han C."/>
            <person name="Ali Z."/>
            <person name="Tindall B.J."/>
            <person name="Goker M."/>
            <person name="Bristow J."/>
            <person name="Eisen J.A."/>
            <person name="Markowitz V."/>
            <person name="Hugenholtz P."/>
            <person name="Kyrpides N.C."/>
            <person name="Klenk H.P."/>
        </authorList>
    </citation>
    <scope>NUCLEOTIDE SEQUENCE [LARGE SCALE GENOMIC DNA]</scope>
    <source>
        <strain evidence="4">DSM 44928 / JCM 14897 / NBRC 102108 / NRRL B-24433 / ID139908</strain>
    </source>
</reference>
<feature type="domain" description="Regulator of ribonuclease activity B" evidence="2">
    <location>
        <begin position="147"/>
        <end position="240"/>
    </location>
</feature>
<protein>
    <submittedName>
        <fullName evidence="3">Uncharacterized protein</fullName>
    </submittedName>
</protein>
<dbReference type="InterPro" id="IPR009671">
    <property type="entry name" value="RraB_dom"/>
</dbReference>
<dbReference type="Pfam" id="PF05117">
    <property type="entry name" value="DUF695"/>
    <property type="match status" value="1"/>
</dbReference>